<dbReference type="Proteomes" id="UP001154255">
    <property type="component" value="Unassembled WGS sequence"/>
</dbReference>
<evidence type="ECO:0000313" key="6">
    <source>
        <dbReference type="EMBL" id="CAI3950523.1"/>
    </source>
</evidence>
<dbReference type="InterPro" id="IPR003752">
    <property type="entry name" value="DiS_bond_form_DsbB/BdbC"/>
</dbReference>
<dbReference type="SUPFAM" id="SSF158442">
    <property type="entry name" value="DsbB-like"/>
    <property type="match status" value="1"/>
</dbReference>
<dbReference type="GO" id="GO:0015035">
    <property type="term" value="F:protein-disulfide reductase activity"/>
    <property type="evidence" value="ECO:0007669"/>
    <property type="project" value="InterPro"/>
</dbReference>
<feature type="transmembrane region" description="Helical" evidence="5">
    <location>
        <begin position="50"/>
        <end position="67"/>
    </location>
</feature>
<keyword evidence="9" id="KW-1185">Reference proteome</keyword>
<keyword evidence="3 5" id="KW-1133">Transmembrane helix</keyword>
<name>A0A9W4TQI5_9PROT</name>
<keyword evidence="2 5" id="KW-0812">Transmembrane</keyword>
<evidence type="ECO:0000256" key="3">
    <source>
        <dbReference type="ARBA" id="ARBA00022989"/>
    </source>
</evidence>
<accession>A0A9W4TQI5</accession>
<dbReference type="RefSeq" id="WP_271790337.1">
    <property type="nucleotide sequence ID" value="NZ_CAMXCJ010000006.1"/>
</dbReference>
<feature type="transmembrane region" description="Helical" evidence="5">
    <location>
        <begin position="138"/>
        <end position="160"/>
    </location>
</feature>
<dbReference type="Pfam" id="PF02600">
    <property type="entry name" value="DsbB"/>
    <property type="match status" value="1"/>
</dbReference>
<reference evidence="6" key="1">
    <citation type="submission" date="2022-10" db="EMBL/GenBank/DDBJ databases">
        <authorList>
            <person name="Botero Cardona J."/>
        </authorList>
    </citation>
    <scope>NUCLEOTIDE SEQUENCE</scope>
    <source>
        <strain evidence="6">LMG 31819</strain>
        <strain evidence="7">R-53529</strain>
    </source>
</reference>
<keyword evidence="4 5" id="KW-0472">Membrane</keyword>
<evidence type="ECO:0000313" key="9">
    <source>
        <dbReference type="Proteomes" id="UP001154259"/>
    </source>
</evidence>
<evidence type="ECO:0000256" key="1">
    <source>
        <dbReference type="ARBA" id="ARBA00004141"/>
    </source>
</evidence>
<comment type="caution">
    <text evidence="6">The sequence shown here is derived from an EMBL/GenBank/DDBJ whole genome shotgun (WGS) entry which is preliminary data.</text>
</comment>
<organism evidence="6 8">
    <name type="scientific">Commensalibacter communis</name>
    <dbReference type="NCBI Taxonomy" id="2972786"/>
    <lineage>
        <taxon>Bacteria</taxon>
        <taxon>Pseudomonadati</taxon>
        <taxon>Pseudomonadota</taxon>
        <taxon>Alphaproteobacteria</taxon>
        <taxon>Acetobacterales</taxon>
        <taxon>Acetobacteraceae</taxon>
    </lineage>
</organism>
<dbReference type="EMBL" id="CAMXCS010000006">
    <property type="protein sequence ID" value="CAI3954618.1"/>
    <property type="molecule type" value="Genomic_DNA"/>
</dbReference>
<proteinExistence type="predicted"/>
<protein>
    <submittedName>
        <fullName evidence="6 7">Disulfide bond formation protein DsbB (DsbB)</fullName>
    </submittedName>
</protein>
<evidence type="ECO:0000256" key="4">
    <source>
        <dbReference type="ARBA" id="ARBA00023136"/>
    </source>
</evidence>
<gene>
    <name evidence="7" type="ORF">R53529_LOCUS1914</name>
    <name evidence="6" type="ORF">R53530_LOCUS1796</name>
</gene>
<feature type="transmembrane region" description="Helical" evidence="5">
    <location>
        <begin position="74"/>
        <end position="92"/>
    </location>
</feature>
<dbReference type="Proteomes" id="UP001154259">
    <property type="component" value="Unassembled WGS sequence"/>
</dbReference>
<feature type="transmembrane region" description="Helical" evidence="5">
    <location>
        <begin position="12"/>
        <end position="30"/>
    </location>
</feature>
<dbReference type="EMBL" id="CAMXCM010000005">
    <property type="protein sequence ID" value="CAI3950523.1"/>
    <property type="molecule type" value="Genomic_DNA"/>
</dbReference>
<dbReference type="Gene3D" id="1.20.1550.10">
    <property type="entry name" value="DsbB-like"/>
    <property type="match status" value="1"/>
</dbReference>
<evidence type="ECO:0000313" key="7">
    <source>
        <dbReference type="EMBL" id="CAI3954618.1"/>
    </source>
</evidence>
<evidence type="ECO:0000256" key="5">
    <source>
        <dbReference type="SAM" id="Phobius"/>
    </source>
</evidence>
<evidence type="ECO:0000313" key="8">
    <source>
        <dbReference type="Proteomes" id="UP001154255"/>
    </source>
</evidence>
<sequence>MSYQQRQHINNLVGISMILAGLFALGFAWLAQNIWNMAPCGLCLLERWPYRILIAAGILLLMARGALVPWAKAIIVLVLVASLGLSFVHIGVEEGWWASPLPECYAVASNTQDLATRFMEMPDRPHKPCDLPSYLFDWLPISLTMMNGLYSLVLLIWVLISNQIEKNCSGKFR</sequence>
<dbReference type="GO" id="GO:0016020">
    <property type="term" value="C:membrane"/>
    <property type="evidence" value="ECO:0007669"/>
    <property type="project" value="UniProtKB-SubCell"/>
</dbReference>
<comment type="subcellular location">
    <subcellularLocation>
        <location evidence="1">Membrane</location>
        <topology evidence="1">Multi-pass membrane protein</topology>
    </subcellularLocation>
</comment>
<dbReference type="GO" id="GO:0006457">
    <property type="term" value="P:protein folding"/>
    <property type="evidence" value="ECO:0007669"/>
    <property type="project" value="InterPro"/>
</dbReference>
<evidence type="ECO:0000256" key="2">
    <source>
        <dbReference type="ARBA" id="ARBA00022692"/>
    </source>
</evidence>
<dbReference type="InterPro" id="IPR023380">
    <property type="entry name" value="DsbB-like_sf"/>
</dbReference>
<dbReference type="AlphaFoldDB" id="A0A9W4TQI5"/>